<evidence type="ECO:0000313" key="3">
    <source>
        <dbReference type="Proteomes" id="UP000697472"/>
    </source>
</evidence>
<reference evidence="2 3" key="1">
    <citation type="submission" date="2021-01" db="EMBL/GenBank/DDBJ databases">
        <title>Genomic Encyclopedia of Type Strains, Phase IV (KMG-IV): sequencing the most valuable type-strain genomes for metagenomic binning, comparative biology and taxonomic classification.</title>
        <authorList>
            <person name="Goeker M."/>
        </authorList>
    </citation>
    <scope>NUCLEOTIDE SEQUENCE [LARGE SCALE GENOMIC DNA]</scope>
    <source>
        <strain evidence="2 3">DSM 27382</strain>
    </source>
</reference>
<dbReference type="SUPFAM" id="SSF101386">
    <property type="entry name" value="all-alpha NTP pyrophosphatases"/>
    <property type="match status" value="1"/>
</dbReference>
<accession>A0ABS2PP29</accession>
<gene>
    <name evidence="2" type="ORF">JOC28_000075</name>
</gene>
<feature type="domain" description="NTP pyrophosphohydrolase MazG-like" evidence="1">
    <location>
        <begin position="23"/>
        <end position="77"/>
    </location>
</feature>
<evidence type="ECO:0000313" key="2">
    <source>
        <dbReference type="EMBL" id="MBM7641791.1"/>
    </source>
</evidence>
<protein>
    <submittedName>
        <fullName evidence="2">NTP pyrophosphatase (Non-canonical NTP hydrolase)</fullName>
    </submittedName>
</protein>
<dbReference type="GO" id="GO:0016787">
    <property type="term" value="F:hydrolase activity"/>
    <property type="evidence" value="ECO:0007669"/>
    <property type="project" value="UniProtKB-KW"/>
</dbReference>
<sequence length="108" mass="12123">MQVTISDLQAYLAQHYSQHGNETALFMKLVEEIGEVAEILNQRAGRKAHDNSDLDKELSKEIADVIHYAVALAAINKLPLTETILEKDKSAAIKYQHSIDLETFLSKE</sequence>
<dbReference type="RefSeq" id="WP_205008669.1">
    <property type="nucleotide sequence ID" value="NZ_JAFBEH010000001.1"/>
</dbReference>
<dbReference type="InterPro" id="IPR004518">
    <property type="entry name" value="MazG-like_dom"/>
</dbReference>
<keyword evidence="3" id="KW-1185">Reference proteome</keyword>
<dbReference type="Proteomes" id="UP000697472">
    <property type="component" value="Unassembled WGS sequence"/>
</dbReference>
<keyword evidence="2" id="KW-0378">Hydrolase</keyword>
<comment type="caution">
    <text evidence="2">The sequence shown here is derived from an EMBL/GenBank/DDBJ whole genome shotgun (WGS) entry which is preliminary data.</text>
</comment>
<proteinExistence type="predicted"/>
<name>A0ABS2PP29_9STRE</name>
<dbReference type="Pfam" id="PF03819">
    <property type="entry name" value="MazG"/>
    <property type="match status" value="1"/>
</dbReference>
<organism evidence="2 3">
    <name type="scientific">Streptococcus loxodontisalivarius</name>
    <dbReference type="NCBI Taxonomy" id="1349415"/>
    <lineage>
        <taxon>Bacteria</taxon>
        <taxon>Bacillati</taxon>
        <taxon>Bacillota</taxon>
        <taxon>Bacilli</taxon>
        <taxon>Lactobacillales</taxon>
        <taxon>Streptococcaceae</taxon>
        <taxon>Streptococcus</taxon>
    </lineage>
</organism>
<dbReference type="Gene3D" id="1.10.287.1080">
    <property type="entry name" value="MazG-like"/>
    <property type="match status" value="1"/>
</dbReference>
<dbReference type="EMBL" id="JAFBEH010000001">
    <property type="protein sequence ID" value="MBM7641791.1"/>
    <property type="molecule type" value="Genomic_DNA"/>
</dbReference>
<evidence type="ECO:0000259" key="1">
    <source>
        <dbReference type="Pfam" id="PF03819"/>
    </source>
</evidence>